<evidence type="ECO:0000313" key="2">
    <source>
        <dbReference type="EMBL" id="OSD08357.1"/>
    </source>
</evidence>
<name>A0A1Y2J4U7_TRAC3</name>
<protein>
    <submittedName>
        <fullName evidence="2">Uncharacterized protein</fullName>
    </submittedName>
</protein>
<organism evidence="2 3">
    <name type="scientific">Trametes coccinea (strain BRFM310)</name>
    <name type="common">Pycnoporus coccineus</name>
    <dbReference type="NCBI Taxonomy" id="1353009"/>
    <lineage>
        <taxon>Eukaryota</taxon>
        <taxon>Fungi</taxon>
        <taxon>Dikarya</taxon>
        <taxon>Basidiomycota</taxon>
        <taxon>Agaricomycotina</taxon>
        <taxon>Agaricomycetes</taxon>
        <taxon>Polyporales</taxon>
        <taxon>Polyporaceae</taxon>
        <taxon>Trametes</taxon>
    </lineage>
</organism>
<evidence type="ECO:0000313" key="3">
    <source>
        <dbReference type="Proteomes" id="UP000193067"/>
    </source>
</evidence>
<reference evidence="2 3" key="1">
    <citation type="journal article" date="2015" name="Biotechnol. Biofuels">
        <title>Enhanced degradation of softwood versus hardwood by the white-rot fungus Pycnoporus coccineus.</title>
        <authorList>
            <person name="Couturier M."/>
            <person name="Navarro D."/>
            <person name="Chevret D."/>
            <person name="Henrissat B."/>
            <person name="Piumi F."/>
            <person name="Ruiz-Duenas F.J."/>
            <person name="Martinez A.T."/>
            <person name="Grigoriev I.V."/>
            <person name="Riley R."/>
            <person name="Lipzen A."/>
            <person name="Berrin J.G."/>
            <person name="Master E.R."/>
            <person name="Rosso M.N."/>
        </authorList>
    </citation>
    <scope>NUCLEOTIDE SEQUENCE [LARGE SCALE GENOMIC DNA]</scope>
    <source>
        <strain evidence="2 3">BRFM310</strain>
    </source>
</reference>
<feature type="region of interest" description="Disordered" evidence="1">
    <location>
        <begin position="28"/>
        <end position="80"/>
    </location>
</feature>
<proteinExistence type="predicted"/>
<dbReference type="Proteomes" id="UP000193067">
    <property type="component" value="Unassembled WGS sequence"/>
</dbReference>
<dbReference type="AlphaFoldDB" id="A0A1Y2J4U7"/>
<dbReference type="EMBL" id="KZ084086">
    <property type="protein sequence ID" value="OSD08357.1"/>
    <property type="molecule type" value="Genomic_DNA"/>
</dbReference>
<feature type="compositionally biased region" description="Polar residues" evidence="1">
    <location>
        <begin position="31"/>
        <end position="44"/>
    </location>
</feature>
<gene>
    <name evidence="2" type="ORF">PYCCODRAFT_12830</name>
</gene>
<evidence type="ECO:0000256" key="1">
    <source>
        <dbReference type="SAM" id="MobiDB-lite"/>
    </source>
</evidence>
<accession>A0A1Y2J4U7</accession>
<keyword evidence="3" id="KW-1185">Reference proteome</keyword>
<sequence length="163" mass="17159">MQNIHPALPIALELLASTAHQRIPRHMQRLPTANSGPSRCSRGSASHDSDRASAGTGGGGASSVRSVVITPLPPCGRGGVTRENKSLVELNKNVRSTRASARGERARARPIPPFRSSRCHTAWDIIADACMSQFVSPSQSSASQLHVLTEACSSRSLKLDGGG</sequence>